<sequence length="161" mass="18769">MNPYLKQYRQTQIDTAPKEQILLMLYDGAVRFLNQAKAGFAEKNIEKIHNNIVKVQNIITEFESTLDMKTGGEFAQNLFALYEYINNQLLLANIKKREECLDEALKHMTELRDTWRQAVKQFKAAGHSLDENDMDHYNSRVSTSEPDDEDNEDDDKMGEYI</sequence>
<dbReference type="EMBL" id="DVOD01000030">
    <property type="protein sequence ID" value="HIU92286.1"/>
    <property type="molecule type" value="Genomic_DNA"/>
</dbReference>
<evidence type="ECO:0000256" key="1">
    <source>
        <dbReference type="ARBA" id="ARBA00004514"/>
    </source>
</evidence>
<dbReference type="NCBIfam" id="TIGR00208">
    <property type="entry name" value="fliS"/>
    <property type="match status" value="1"/>
</dbReference>
<keyword evidence="7" id="KW-0282">Flagellum</keyword>
<dbReference type="InterPro" id="IPR003713">
    <property type="entry name" value="FliS"/>
</dbReference>
<dbReference type="AlphaFoldDB" id="A0A9D1MZR1"/>
<protein>
    <submittedName>
        <fullName evidence="7">Flagellar export chaperone FliS</fullName>
    </submittedName>
</protein>
<dbReference type="PANTHER" id="PTHR34773:SF1">
    <property type="entry name" value="FLAGELLAR SECRETION CHAPERONE FLIS"/>
    <property type="match status" value="1"/>
</dbReference>
<evidence type="ECO:0000256" key="3">
    <source>
        <dbReference type="ARBA" id="ARBA00022490"/>
    </source>
</evidence>
<dbReference type="PANTHER" id="PTHR34773">
    <property type="entry name" value="FLAGELLAR SECRETION CHAPERONE FLIS"/>
    <property type="match status" value="1"/>
</dbReference>
<reference evidence="7" key="2">
    <citation type="journal article" date="2021" name="PeerJ">
        <title>Extensive microbial diversity within the chicken gut microbiome revealed by metagenomics and culture.</title>
        <authorList>
            <person name="Gilroy R."/>
            <person name="Ravi A."/>
            <person name="Getino M."/>
            <person name="Pursley I."/>
            <person name="Horton D.L."/>
            <person name="Alikhan N.F."/>
            <person name="Baker D."/>
            <person name="Gharbi K."/>
            <person name="Hall N."/>
            <person name="Watson M."/>
            <person name="Adriaenssens E.M."/>
            <person name="Foster-Nyarko E."/>
            <person name="Jarju S."/>
            <person name="Secka A."/>
            <person name="Antonio M."/>
            <person name="Oren A."/>
            <person name="Chaudhuri R.R."/>
            <person name="La Ragione R."/>
            <person name="Hildebrand F."/>
            <person name="Pallen M.J."/>
        </authorList>
    </citation>
    <scope>NUCLEOTIDE SEQUENCE</scope>
    <source>
        <strain evidence="7">CHK154-7741</strain>
    </source>
</reference>
<comment type="subcellular location">
    <subcellularLocation>
        <location evidence="1">Cytoplasm</location>
        <location evidence="1">Cytosol</location>
    </subcellularLocation>
</comment>
<dbReference type="Proteomes" id="UP000886748">
    <property type="component" value="Unassembled WGS sequence"/>
</dbReference>
<dbReference type="GO" id="GO:0005829">
    <property type="term" value="C:cytosol"/>
    <property type="evidence" value="ECO:0007669"/>
    <property type="project" value="UniProtKB-SubCell"/>
</dbReference>
<evidence type="ECO:0000256" key="2">
    <source>
        <dbReference type="ARBA" id="ARBA00008787"/>
    </source>
</evidence>
<dbReference type="GO" id="GO:0044780">
    <property type="term" value="P:bacterial-type flagellum assembly"/>
    <property type="evidence" value="ECO:0007669"/>
    <property type="project" value="InterPro"/>
</dbReference>
<dbReference type="Pfam" id="PF02561">
    <property type="entry name" value="FliS"/>
    <property type="match status" value="1"/>
</dbReference>
<keyword evidence="4" id="KW-1005">Bacterial flagellum biogenesis</keyword>
<dbReference type="CDD" id="cd16098">
    <property type="entry name" value="FliS"/>
    <property type="match status" value="1"/>
</dbReference>
<gene>
    <name evidence="7" type="primary">fliS</name>
    <name evidence="7" type="ORF">IAD26_04025</name>
</gene>
<keyword evidence="7" id="KW-0969">Cilium</keyword>
<evidence type="ECO:0000313" key="7">
    <source>
        <dbReference type="EMBL" id="HIU92286.1"/>
    </source>
</evidence>
<comment type="similarity">
    <text evidence="2">Belongs to the FliS family.</text>
</comment>
<dbReference type="GO" id="GO:0071973">
    <property type="term" value="P:bacterial-type flagellum-dependent cell motility"/>
    <property type="evidence" value="ECO:0007669"/>
    <property type="project" value="TreeGrafter"/>
</dbReference>
<keyword evidence="3" id="KW-0963">Cytoplasm</keyword>
<evidence type="ECO:0000256" key="6">
    <source>
        <dbReference type="SAM" id="MobiDB-lite"/>
    </source>
</evidence>
<dbReference type="Gene3D" id="1.20.120.340">
    <property type="entry name" value="Flagellar protein FliS"/>
    <property type="match status" value="1"/>
</dbReference>
<feature type="compositionally biased region" description="Acidic residues" evidence="6">
    <location>
        <begin position="145"/>
        <end position="161"/>
    </location>
</feature>
<feature type="region of interest" description="Disordered" evidence="6">
    <location>
        <begin position="130"/>
        <end position="161"/>
    </location>
</feature>
<name>A0A9D1MZR1_9CLOT</name>
<dbReference type="InterPro" id="IPR036584">
    <property type="entry name" value="FliS_sf"/>
</dbReference>
<keyword evidence="5" id="KW-0143">Chaperone</keyword>
<dbReference type="SUPFAM" id="SSF101116">
    <property type="entry name" value="Flagellar export chaperone FliS"/>
    <property type="match status" value="1"/>
</dbReference>
<evidence type="ECO:0000256" key="5">
    <source>
        <dbReference type="ARBA" id="ARBA00023186"/>
    </source>
</evidence>
<keyword evidence="7" id="KW-0966">Cell projection</keyword>
<organism evidence="7 8">
    <name type="scientific">Candidatus Limenecus avicola</name>
    <dbReference type="NCBI Taxonomy" id="2840847"/>
    <lineage>
        <taxon>Bacteria</taxon>
        <taxon>Bacillati</taxon>
        <taxon>Bacillota</taxon>
        <taxon>Clostridia</taxon>
        <taxon>Eubacteriales</taxon>
        <taxon>Clostridiaceae</taxon>
        <taxon>Clostridiaceae incertae sedis</taxon>
        <taxon>Candidatus Limenecus</taxon>
    </lineage>
</organism>
<reference evidence="7" key="1">
    <citation type="submission" date="2020-10" db="EMBL/GenBank/DDBJ databases">
        <authorList>
            <person name="Gilroy R."/>
        </authorList>
    </citation>
    <scope>NUCLEOTIDE SEQUENCE</scope>
    <source>
        <strain evidence="7">CHK154-7741</strain>
    </source>
</reference>
<evidence type="ECO:0000313" key="8">
    <source>
        <dbReference type="Proteomes" id="UP000886748"/>
    </source>
</evidence>
<accession>A0A9D1MZR1</accession>
<comment type="caution">
    <text evidence="7">The sequence shown here is derived from an EMBL/GenBank/DDBJ whole genome shotgun (WGS) entry which is preliminary data.</text>
</comment>
<proteinExistence type="inferred from homology"/>
<evidence type="ECO:0000256" key="4">
    <source>
        <dbReference type="ARBA" id="ARBA00022795"/>
    </source>
</evidence>